<evidence type="ECO:0000256" key="1">
    <source>
        <dbReference type="ARBA" id="ARBA00005622"/>
    </source>
</evidence>
<dbReference type="Pfam" id="PF00756">
    <property type="entry name" value="Esterase"/>
    <property type="match status" value="1"/>
</dbReference>
<dbReference type="Gene3D" id="3.40.50.1820">
    <property type="entry name" value="alpha/beta hydrolase"/>
    <property type="match status" value="1"/>
</dbReference>
<evidence type="ECO:0000313" key="3">
    <source>
        <dbReference type="EMBL" id="NSL87012.1"/>
    </source>
</evidence>
<comment type="caution">
    <text evidence="3">The sequence shown here is derived from an EMBL/GenBank/DDBJ whole genome shotgun (WGS) entry which is preliminary data.</text>
</comment>
<dbReference type="SUPFAM" id="SSF53474">
    <property type="entry name" value="alpha/beta-Hydrolases"/>
    <property type="match status" value="1"/>
</dbReference>
<sequence length="266" mass="29983">MKLCSTWRLLGCLGLTLIFSACKKETIEKGRIKEFNLTSAVNGGSYDIRVALPENYTPSGQYPALYVLDAKPDFDFTALECEKQARDHHREGVLVIGIGYGHDRMDDYTPTPTNIGGGGADQFIRFIETELIPRIETEFHAAASRSARAILGHSAGGLLVGHSFTNHNRLFGSYLCLSPSFWYDDAIVLRNEQVYREQNRNGKGNFFLALGELEEKMRPPFIGFRNTLQAHYPNYALQDYITPGKGHLDSKKTNIKRALTFFFENM</sequence>
<name>A0A9Q5DAP6_9BACT</name>
<dbReference type="PROSITE" id="PS51257">
    <property type="entry name" value="PROKAR_LIPOPROTEIN"/>
    <property type="match status" value="1"/>
</dbReference>
<evidence type="ECO:0000256" key="2">
    <source>
        <dbReference type="ARBA" id="ARBA00022801"/>
    </source>
</evidence>
<comment type="similarity">
    <text evidence="1">Belongs to the esterase D family.</text>
</comment>
<dbReference type="Proteomes" id="UP000281028">
    <property type="component" value="Unassembled WGS sequence"/>
</dbReference>
<organism evidence="3 4">
    <name type="scientific">Chitinophaga solisilvae</name>
    <dbReference type="NCBI Taxonomy" id="1233460"/>
    <lineage>
        <taxon>Bacteria</taxon>
        <taxon>Pseudomonadati</taxon>
        <taxon>Bacteroidota</taxon>
        <taxon>Chitinophagia</taxon>
        <taxon>Chitinophagales</taxon>
        <taxon>Chitinophagaceae</taxon>
        <taxon>Chitinophaga</taxon>
    </lineage>
</organism>
<dbReference type="InterPro" id="IPR052558">
    <property type="entry name" value="Siderophore_Hydrolase_D"/>
</dbReference>
<keyword evidence="2 3" id="KW-0378">Hydrolase</keyword>
<proteinExistence type="inferred from homology"/>
<gene>
    <name evidence="3" type="ORF">ECE50_009235</name>
</gene>
<dbReference type="AlphaFoldDB" id="A0A9Q5DAP6"/>
<dbReference type="GO" id="GO:0016788">
    <property type="term" value="F:hydrolase activity, acting on ester bonds"/>
    <property type="evidence" value="ECO:0007669"/>
    <property type="project" value="TreeGrafter"/>
</dbReference>
<keyword evidence="4" id="KW-1185">Reference proteome</keyword>
<dbReference type="PANTHER" id="PTHR40841">
    <property type="entry name" value="SIDEROPHORE TRIACETYLFUSARININE C ESTERASE"/>
    <property type="match status" value="1"/>
</dbReference>
<dbReference type="PANTHER" id="PTHR40841:SF2">
    <property type="entry name" value="SIDEROPHORE-DEGRADING ESTERASE (EUROFUNG)"/>
    <property type="match status" value="1"/>
</dbReference>
<reference evidence="3" key="1">
    <citation type="submission" date="2020-05" db="EMBL/GenBank/DDBJ databases">
        <title>Chitinophaga laudate sp. nov., isolated from a tropical peat swamp.</title>
        <authorList>
            <person name="Goh C.B.S."/>
            <person name="Lee M.S."/>
            <person name="Parimannan S."/>
            <person name="Pasbakhsh P."/>
            <person name="Yule C.M."/>
            <person name="Rajandas H."/>
            <person name="Loke S."/>
            <person name="Croft L."/>
            <person name="Tan J.B.L."/>
        </authorList>
    </citation>
    <scope>NUCLEOTIDE SEQUENCE</scope>
    <source>
        <strain evidence="3">Mgbs1</strain>
    </source>
</reference>
<dbReference type="OrthoDB" id="9784036at2"/>
<dbReference type="InterPro" id="IPR000801">
    <property type="entry name" value="Esterase-like"/>
</dbReference>
<dbReference type="InterPro" id="IPR029058">
    <property type="entry name" value="AB_hydrolase_fold"/>
</dbReference>
<protein>
    <submittedName>
        <fullName evidence="3">Alpha/beta hydrolase</fullName>
    </submittedName>
</protein>
<evidence type="ECO:0000313" key="4">
    <source>
        <dbReference type="Proteomes" id="UP000281028"/>
    </source>
</evidence>
<accession>A0A9Q5DAP6</accession>
<dbReference type="EMBL" id="RIAR02000001">
    <property type="protein sequence ID" value="NSL87012.1"/>
    <property type="molecule type" value="Genomic_DNA"/>
</dbReference>